<dbReference type="Proteomes" id="UP000218811">
    <property type="component" value="Unassembled WGS sequence"/>
</dbReference>
<dbReference type="PANTHER" id="PTHR12894:SF27">
    <property type="entry name" value="TRANSFORMING GROWTH FACTOR-BETA RECEPTOR-ASSOCIATED PROTEIN 1"/>
    <property type="match status" value="1"/>
</dbReference>
<gene>
    <name evidence="3" type="ORF">WOLCODRAFT_79799</name>
</gene>
<protein>
    <recommendedName>
        <fullName evidence="2">Vacuolar sorting protein 39/Transforming growth factor beta receptor-associated domain-containing protein</fullName>
    </recommendedName>
</protein>
<dbReference type="GO" id="GO:0016020">
    <property type="term" value="C:membrane"/>
    <property type="evidence" value="ECO:0007669"/>
    <property type="project" value="TreeGrafter"/>
</dbReference>
<dbReference type="GO" id="GO:0005737">
    <property type="term" value="C:cytoplasm"/>
    <property type="evidence" value="ECO:0007669"/>
    <property type="project" value="TreeGrafter"/>
</dbReference>
<evidence type="ECO:0000259" key="2">
    <source>
        <dbReference type="Pfam" id="PF10366"/>
    </source>
</evidence>
<evidence type="ECO:0000256" key="1">
    <source>
        <dbReference type="SAM" id="MobiDB-lite"/>
    </source>
</evidence>
<dbReference type="GO" id="GO:0034058">
    <property type="term" value="P:endosomal vesicle fusion"/>
    <property type="evidence" value="ECO:0007669"/>
    <property type="project" value="TreeGrafter"/>
</dbReference>
<dbReference type="InterPro" id="IPR019452">
    <property type="entry name" value="VPS39/TGF_beta_rcpt-assoc_1"/>
</dbReference>
<organism evidence="3 4">
    <name type="scientific">Wolfiporia cocos (strain MD-104)</name>
    <name type="common">Brown rot fungus</name>
    <dbReference type="NCBI Taxonomy" id="742152"/>
    <lineage>
        <taxon>Eukaryota</taxon>
        <taxon>Fungi</taxon>
        <taxon>Dikarya</taxon>
        <taxon>Basidiomycota</taxon>
        <taxon>Agaricomycotina</taxon>
        <taxon>Agaricomycetes</taxon>
        <taxon>Polyporales</taxon>
        <taxon>Phaeolaceae</taxon>
        <taxon>Wolfiporia</taxon>
    </lineage>
</organism>
<name>A0A2H3JE54_WOLCO</name>
<dbReference type="PANTHER" id="PTHR12894">
    <property type="entry name" value="CNH DOMAIN CONTAINING"/>
    <property type="match status" value="1"/>
</dbReference>
<dbReference type="InterPro" id="IPR032914">
    <property type="entry name" value="Vam6/VPS39/TRAP1"/>
</dbReference>
<sequence>MSTRGSSFPHANVLVLGLDSVQALLPSTLISQADFLLLNHRVEDAAELADQQRKSLQSMMIMDPHELNELHYIYQRIGLQCLTETLFEDAGKHLFEGELDPRILISYYPDLCSSLFDDLSSVDVFAGVSEHLPPEESIEEIIATNLVRNYSPHLSPNTREAPVTVELRDVLIITARDMLEHFLRKWRTKAKLEGPERLANAPEVRMAVDTVLAKLLVAHDKLEELNIVIDEPNFIYLPEVEAILQASHQYHVLCKLYWQRGEHQRLLETWSKLVDGEWVDAKVQDPLSSMVALLSDRRDPKLTQQWGIWMTKRDPERALKVILLLTSTAAGKRKAEDDRILLQQLRDVNPSAGAQFLEHLVLQRRSIDTELHMQLAVVYVEQLLSCLADESISKLWRAKAASYASNRSDTSFLSYFASTTPDSESKRTRLKTALFLQGSTLYSPQPIRDRLAEYEKILRFEVAIVDGKLGQHRSALTSLVHELHDTTSAEIYCTLGGEIVPAKMAQSLGERFGLQPWASLLAPPANTKGKVGAVPMSRIATVDSGLKKSLIGVLLEVYMSGGSVLPSTAERTARFLNAQAMNLDVFDVISLIPPDWPIHTLSTFVARSLRRTLHARHEGQIVKAISAGQNLAVAESTWLVQREQGAIIEEAVEGNDDEVGDGEKLDEKGIAISYDEKAVMLQQDVEPVLPEAQTTHGERHAKEAVPPNPPYPDSEAEVGT</sequence>
<keyword evidence="4" id="KW-1185">Reference proteome</keyword>
<evidence type="ECO:0000313" key="3">
    <source>
        <dbReference type="EMBL" id="PCH34974.1"/>
    </source>
</evidence>
<accession>A0A2H3JE54</accession>
<feature type="domain" description="Vacuolar sorting protein 39/Transforming growth factor beta receptor-associated" evidence="2">
    <location>
        <begin position="208"/>
        <end position="295"/>
    </location>
</feature>
<dbReference type="STRING" id="742152.A0A2H3JE54"/>
<reference evidence="3 4" key="1">
    <citation type="journal article" date="2012" name="Science">
        <title>The Paleozoic origin of enzymatic lignin decomposition reconstructed from 31 fungal genomes.</title>
        <authorList>
            <person name="Floudas D."/>
            <person name="Binder M."/>
            <person name="Riley R."/>
            <person name="Barry K."/>
            <person name="Blanchette R.A."/>
            <person name="Henrissat B."/>
            <person name="Martinez A.T."/>
            <person name="Otillar R."/>
            <person name="Spatafora J.W."/>
            <person name="Yadav J.S."/>
            <person name="Aerts A."/>
            <person name="Benoit I."/>
            <person name="Boyd A."/>
            <person name="Carlson A."/>
            <person name="Copeland A."/>
            <person name="Coutinho P.M."/>
            <person name="de Vries R.P."/>
            <person name="Ferreira P."/>
            <person name="Findley K."/>
            <person name="Foster B."/>
            <person name="Gaskell J."/>
            <person name="Glotzer D."/>
            <person name="Gorecki P."/>
            <person name="Heitman J."/>
            <person name="Hesse C."/>
            <person name="Hori C."/>
            <person name="Igarashi K."/>
            <person name="Jurgens J.A."/>
            <person name="Kallen N."/>
            <person name="Kersten P."/>
            <person name="Kohler A."/>
            <person name="Kuees U."/>
            <person name="Kumar T.K.A."/>
            <person name="Kuo A."/>
            <person name="LaButti K."/>
            <person name="Larrondo L.F."/>
            <person name="Lindquist E."/>
            <person name="Ling A."/>
            <person name="Lombard V."/>
            <person name="Lucas S."/>
            <person name="Lundell T."/>
            <person name="Martin R."/>
            <person name="McLaughlin D.J."/>
            <person name="Morgenstern I."/>
            <person name="Morin E."/>
            <person name="Murat C."/>
            <person name="Nagy L.G."/>
            <person name="Nolan M."/>
            <person name="Ohm R.A."/>
            <person name="Patyshakuliyeva A."/>
            <person name="Rokas A."/>
            <person name="Ruiz-Duenas F.J."/>
            <person name="Sabat G."/>
            <person name="Salamov A."/>
            <person name="Samejima M."/>
            <person name="Schmutz J."/>
            <person name="Slot J.C."/>
            <person name="St John F."/>
            <person name="Stenlid J."/>
            <person name="Sun H."/>
            <person name="Sun S."/>
            <person name="Syed K."/>
            <person name="Tsang A."/>
            <person name="Wiebenga A."/>
            <person name="Young D."/>
            <person name="Pisabarro A."/>
            <person name="Eastwood D.C."/>
            <person name="Martin F."/>
            <person name="Cullen D."/>
            <person name="Grigoriev I.V."/>
            <person name="Hibbett D.S."/>
        </authorList>
    </citation>
    <scope>NUCLEOTIDE SEQUENCE [LARGE SCALE GENOMIC DNA]</scope>
    <source>
        <strain evidence="3 4">MD-104</strain>
    </source>
</reference>
<proteinExistence type="predicted"/>
<feature type="region of interest" description="Disordered" evidence="1">
    <location>
        <begin position="688"/>
        <end position="720"/>
    </location>
</feature>
<evidence type="ECO:0000313" key="4">
    <source>
        <dbReference type="Proteomes" id="UP000218811"/>
    </source>
</evidence>
<dbReference type="GO" id="GO:0006914">
    <property type="term" value="P:autophagy"/>
    <property type="evidence" value="ECO:0007669"/>
    <property type="project" value="TreeGrafter"/>
</dbReference>
<dbReference type="OrthoDB" id="10258882at2759"/>
<dbReference type="EMBL" id="KB467843">
    <property type="protein sequence ID" value="PCH34974.1"/>
    <property type="molecule type" value="Genomic_DNA"/>
</dbReference>
<dbReference type="AlphaFoldDB" id="A0A2H3JE54"/>
<dbReference type="OMA" id="ILLEVYM"/>
<dbReference type="Pfam" id="PF10366">
    <property type="entry name" value="Vps39_1"/>
    <property type="match status" value="1"/>
</dbReference>